<proteinExistence type="predicted"/>
<accession>A0AAV4QU93</accession>
<sequence>MHGWQFKLLAQYYAFETLPGGEFLEELVTRQEGGERSDRKRKAVHENLIIIIASSKPPPHADELLGMRGARPGLTSRPNAPATLRETRKLEFRAQIAQGCALLCRLQKQRRKAVRVREHLGFFFWCDRGVSS</sequence>
<dbReference type="EMBL" id="BPLQ01005166">
    <property type="protein sequence ID" value="GIY13035.1"/>
    <property type="molecule type" value="Genomic_DNA"/>
</dbReference>
<dbReference type="Proteomes" id="UP001054837">
    <property type="component" value="Unassembled WGS sequence"/>
</dbReference>
<protein>
    <submittedName>
        <fullName evidence="1">Uncharacterized protein</fullName>
    </submittedName>
</protein>
<keyword evidence="2" id="KW-1185">Reference proteome</keyword>
<name>A0AAV4QU93_9ARAC</name>
<reference evidence="1 2" key="1">
    <citation type="submission" date="2021-06" db="EMBL/GenBank/DDBJ databases">
        <title>Caerostris darwini draft genome.</title>
        <authorList>
            <person name="Kono N."/>
            <person name="Arakawa K."/>
        </authorList>
    </citation>
    <scope>NUCLEOTIDE SEQUENCE [LARGE SCALE GENOMIC DNA]</scope>
</reference>
<organism evidence="1 2">
    <name type="scientific">Caerostris darwini</name>
    <dbReference type="NCBI Taxonomy" id="1538125"/>
    <lineage>
        <taxon>Eukaryota</taxon>
        <taxon>Metazoa</taxon>
        <taxon>Ecdysozoa</taxon>
        <taxon>Arthropoda</taxon>
        <taxon>Chelicerata</taxon>
        <taxon>Arachnida</taxon>
        <taxon>Araneae</taxon>
        <taxon>Araneomorphae</taxon>
        <taxon>Entelegynae</taxon>
        <taxon>Araneoidea</taxon>
        <taxon>Araneidae</taxon>
        <taxon>Caerostris</taxon>
    </lineage>
</organism>
<gene>
    <name evidence="1" type="ORF">CDAR_96611</name>
</gene>
<evidence type="ECO:0000313" key="1">
    <source>
        <dbReference type="EMBL" id="GIY13035.1"/>
    </source>
</evidence>
<dbReference type="AlphaFoldDB" id="A0AAV4QU93"/>
<evidence type="ECO:0000313" key="2">
    <source>
        <dbReference type="Proteomes" id="UP001054837"/>
    </source>
</evidence>
<comment type="caution">
    <text evidence="1">The sequence shown here is derived from an EMBL/GenBank/DDBJ whole genome shotgun (WGS) entry which is preliminary data.</text>
</comment>